<organism evidence="3 4">
    <name type="scientific">Entomobacter blattae</name>
    <dbReference type="NCBI Taxonomy" id="2762277"/>
    <lineage>
        <taxon>Bacteria</taxon>
        <taxon>Pseudomonadati</taxon>
        <taxon>Pseudomonadota</taxon>
        <taxon>Alphaproteobacteria</taxon>
        <taxon>Acetobacterales</taxon>
        <taxon>Acetobacteraceae</taxon>
        <taxon>Entomobacter</taxon>
    </lineage>
</organism>
<dbReference type="EMBL" id="CP060244">
    <property type="protein sequence ID" value="QNT78237.1"/>
    <property type="molecule type" value="Genomic_DNA"/>
</dbReference>
<dbReference type="GO" id="GO:0046983">
    <property type="term" value="F:protein dimerization activity"/>
    <property type="evidence" value="ECO:0007669"/>
    <property type="project" value="InterPro"/>
</dbReference>
<dbReference type="GO" id="GO:0000428">
    <property type="term" value="C:DNA-directed RNA polymerase complex"/>
    <property type="evidence" value="ECO:0007669"/>
    <property type="project" value="UniProtKB-KW"/>
</dbReference>
<keyword evidence="4" id="KW-1185">Reference proteome</keyword>
<dbReference type="EC" id="2.7.7.6" evidence="3"/>
<dbReference type="InterPro" id="IPR011262">
    <property type="entry name" value="DNA-dir_RNA_pol_insert"/>
</dbReference>
<dbReference type="Pfam" id="PF01000">
    <property type="entry name" value="RNA_pol_A_bac"/>
    <property type="match status" value="1"/>
</dbReference>
<keyword evidence="3" id="KW-0804">Transcription</keyword>
<dbReference type="InterPro" id="IPR036643">
    <property type="entry name" value="RNApol_insert_sf"/>
</dbReference>
<gene>
    <name evidence="3" type="primary">rpoA_2</name>
    <name evidence="3" type="ORF">JGUZn3_10080</name>
</gene>
<dbReference type="GO" id="GO:0006351">
    <property type="term" value="P:DNA-templated transcription"/>
    <property type="evidence" value="ECO:0007669"/>
    <property type="project" value="InterPro"/>
</dbReference>
<sequence length="105" mass="11533">MGARRRKSQNCRDKPETAVGPGEVKASQIQAGHDIEVMNPDLVICTLDKGATLGMELTVNIGKRSMPAVAGPRMLLLVLFQYKDGQLKPKTLPPRRRNPLRNACP</sequence>
<feature type="domain" description="DNA-directed RNA polymerase insert" evidence="2">
    <location>
        <begin position="18"/>
        <end position="63"/>
    </location>
</feature>
<accession>A0A7H1NR27</accession>
<evidence type="ECO:0000313" key="4">
    <source>
        <dbReference type="Proteomes" id="UP000516349"/>
    </source>
</evidence>
<dbReference type="Proteomes" id="UP000516349">
    <property type="component" value="Chromosome"/>
</dbReference>
<name>A0A7H1NR27_9PROT</name>
<protein>
    <submittedName>
        <fullName evidence="3">DNA-directed RNA polymerase subunit alpha</fullName>
        <ecNumber evidence="3">2.7.7.6</ecNumber>
    </submittedName>
</protein>
<dbReference type="KEGG" id="ebla:JGUZn3_10080"/>
<evidence type="ECO:0000256" key="1">
    <source>
        <dbReference type="SAM" id="MobiDB-lite"/>
    </source>
</evidence>
<evidence type="ECO:0000259" key="2">
    <source>
        <dbReference type="Pfam" id="PF01000"/>
    </source>
</evidence>
<dbReference type="SUPFAM" id="SSF56553">
    <property type="entry name" value="Insert subdomain of RNA polymerase alpha subunit"/>
    <property type="match status" value="1"/>
</dbReference>
<dbReference type="Gene3D" id="2.170.120.12">
    <property type="entry name" value="DNA-directed RNA polymerase, insert domain"/>
    <property type="match status" value="1"/>
</dbReference>
<evidence type="ECO:0000313" key="3">
    <source>
        <dbReference type="EMBL" id="QNT78237.1"/>
    </source>
</evidence>
<dbReference type="AlphaFoldDB" id="A0A7H1NR27"/>
<keyword evidence="3" id="KW-0808">Transferase</keyword>
<reference evidence="3 4" key="1">
    <citation type="submission" date="2020-08" db="EMBL/GenBank/DDBJ databases">
        <title>Complete genome sequence of Entomobacter blattae G55GP.</title>
        <authorList>
            <person name="Poehlein A."/>
            <person name="Guzman J."/>
            <person name="Daniel R."/>
            <person name="Vilcinskas A."/>
        </authorList>
    </citation>
    <scope>NUCLEOTIDE SEQUENCE [LARGE SCALE GENOMIC DNA]</scope>
    <source>
        <strain evidence="3 4">G55GP</strain>
    </source>
</reference>
<proteinExistence type="predicted"/>
<dbReference type="GO" id="GO:0003899">
    <property type="term" value="F:DNA-directed RNA polymerase activity"/>
    <property type="evidence" value="ECO:0007669"/>
    <property type="project" value="UniProtKB-EC"/>
</dbReference>
<feature type="region of interest" description="Disordered" evidence="1">
    <location>
        <begin position="1"/>
        <end position="25"/>
    </location>
</feature>
<keyword evidence="3" id="KW-0240">DNA-directed RNA polymerase</keyword>
<keyword evidence="3" id="KW-0548">Nucleotidyltransferase</keyword>